<keyword evidence="4" id="KW-0576">Peroxisome</keyword>
<evidence type="ECO:0000256" key="1">
    <source>
        <dbReference type="ARBA" id="ARBA00004275"/>
    </source>
</evidence>
<keyword evidence="3" id="KW-0436">Ligase</keyword>
<dbReference type="Pfam" id="PF13193">
    <property type="entry name" value="AMP-binding_C"/>
    <property type="match status" value="1"/>
</dbReference>
<proteinExistence type="inferred from homology"/>
<evidence type="ECO:0000313" key="8">
    <source>
        <dbReference type="WBParaSite" id="HCON_00026950-00001"/>
    </source>
</evidence>
<reference evidence="8" key="1">
    <citation type="submission" date="2020-12" db="UniProtKB">
        <authorList>
            <consortium name="WormBaseParasite"/>
        </authorList>
    </citation>
    <scope>IDENTIFICATION</scope>
    <source>
        <strain evidence="8">MHco3</strain>
    </source>
</reference>
<dbReference type="OrthoDB" id="10253869at2759"/>
<dbReference type="GO" id="GO:0005777">
    <property type="term" value="C:peroxisome"/>
    <property type="evidence" value="ECO:0007669"/>
    <property type="project" value="UniProtKB-SubCell"/>
</dbReference>
<feature type="domain" description="AMP-binding enzyme C-terminal" evidence="6">
    <location>
        <begin position="430"/>
        <end position="502"/>
    </location>
</feature>
<dbReference type="OMA" id="DICYGVL"/>
<comment type="subcellular location">
    <subcellularLocation>
        <location evidence="1">Peroxisome</location>
    </subcellularLocation>
</comment>
<dbReference type="InterPro" id="IPR000873">
    <property type="entry name" value="AMP-dep_synth/lig_dom"/>
</dbReference>
<evidence type="ECO:0000256" key="4">
    <source>
        <dbReference type="ARBA" id="ARBA00023140"/>
    </source>
</evidence>
<dbReference type="Gene3D" id="3.40.50.12780">
    <property type="entry name" value="N-terminal domain of ligase-like"/>
    <property type="match status" value="1"/>
</dbReference>
<dbReference type="PROSITE" id="PS00455">
    <property type="entry name" value="AMP_BINDING"/>
    <property type="match status" value="1"/>
</dbReference>
<dbReference type="PANTHER" id="PTHR24096:SF149">
    <property type="entry name" value="AMP-BINDING DOMAIN-CONTAINING PROTEIN-RELATED"/>
    <property type="match status" value="1"/>
</dbReference>
<dbReference type="PANTHER" id="PTHR24096">
    <property type="entry name" value="LONG-CHAIN-FATTY-ACID--COA LIGASE"/>
    <property type="match status" value="1"/>
</dbReference>
<evidence type="ECO:0000256" key="3">
    <source>
        <dbReference type="ARBA" id="ARBA00022598"/>
    </source>
</evidence>
<dbReference type="InterPro" id="IPR045851">
    <property type="entry name" value="AMP-bd_C_sf"/>
</dbReference>
<keyword evidence="7" id="KW-1185">Reference proteome</keyword>
<dbReference type="Proteomes" id="UP000025227">
    <property type="component" value="Unplaced"/>
</dbReference>
<dbReference type="InterPro" id="IPR025110">
    <property type="entry name" value="AMP-bd_C"/>
</dbReference>
<organism evidence="7 8">
    <name type="scientific">Haemonchus contortus</name>
    <name type="common">Barber pole worm</name>
    <dbReference type="NCBI Taxonomy" id="6289"/>
    <lineage>
        <taxon>Eukaryota</taxon>
        <taxon>Metazoa</taxon>
        <taxon>Ecdysozoa</taxon>
        <taxon>Nematoda</taxon>
        <taxon>Chromadorea</taxon>
        <taxon>Rhabditida</taxon>
        <taxon>Rhabditina</taxon>
        <taxon>Rhabditomorpha</taxon>
        <taxon>Strongyloidea</taxon>
        <taxon>Trichostrongylidae</taxon>
        <taxon>Haemonchus</taxon>
    </lineage>
</organism>
<evidence type="ECO:0000313" key="7">
    <source>
        <dbReference type="Proteomes" id="UP000025227"/>
    </source>
</evidence>
<feature type="domain" description="AMP-dependent synthetase/ligase" evidence="5">
    <location>
        <begin position="30"/>
        <end position="384"/>
    </location>
</feature>
<dbReference type="SUPFAM" id="SSF56801">
    <property type="entry name" value="Acetyl-CoA synthetase-like"/>
    <property type="match status" value="1"/>
</dbReference>
<evidence type="ECO:0000259" key="6">
    <source>
        <dbReference type="Pfam" id="PF13193"/>
    </source>
</evidence>
<sequence>MSVVSDIRLEKFPSKHVSFSRVFLDYSSSYRTKEALIDPDTGEKLTFLELPSAVARVQRQLIGIKKGTVIAVVCGNSISILLVYLATIDVGAIIVPVNPASKRYELEKYLDECKVDYVLTEHEYAVKVAEILAQPKFEAIFTIILEDLLKREPLASAASEEPNEEDTAFIFFSSGTTGPPKAIRHNHRTLLAHLSQILFVRDRNSMKYPFPLVNEEDRVHGVLPYFHAGGLITVFCMLIQGATVVVNKKWNEEGFLRILQGFQITTINVVPPIMDFLVKHPLVDSFELKSLKTVFVGAAKCDEVLLRSLKRRLPNLEHVIQLYGLTEAGVLLFVTPVRNIHLSSVGRAMPGVHAKILDEHGDLMKFGEVGRLVVKAPTYMQGYLGEHLAVPYGWFDTGDLACIDDQGFVYITGRTKDMIKVRGWQVNPFEIEEAIKANVVGVKDCAVVGVDHDVDGQRPKAFIVGEPDVNEVINFVKDTFTSYKHLCGVEIVDAIPRTPSGKILRRELVSSIGAGG</sequence>
<protein>
    <submittedName>
        <fullName evidence="8">AMP-dependent synthetase and ligase domain containing protein</fullName>
    </submittedName>
</protein>
<accession>A0A7I4Y068</accession>
<name>A0A7I4Y068_HAECO</name>
<dbReference type="AlphaFoldDB" id="A0A7I4Y068"/>
<comment type="similarity">
    <text evidence="2">Belongs to the ATP-dependent AMP-binding enzyme family.</text>
</comment>
<dbReference type="InterPro" id="IPR042099">
    <property type="entry name" value="ANL_N_sf"/>
</dbReference>
<dbReference type="WBParaSite" id="HCON_00026950-00001">
    <property type="protein sequence ID" value="HCON_00026950-00001"/>
    <property type="gene ID" value="HCON_00026950"/>
</dbReference>
<dbReference type="Pfam" id="PF00501">
    <property type="entry name" value="AMP-binding"/>
    <property type="match status" value="1"/>
</dbReference>
<dbReference type="Gene3D" id="3.30.300.30">
    <property type="match status" value="1"/>
</dbReference>
<evidence type="ECO:0000256" key="2">
    <source>
        <dbReference type="ARBA" id="ARBA00006432"/>
    </source>
</evidence>
<evidence type="ECO:0000259" key="5">
    <source>
        <dbReference type="Pfam" id="PF00501"/>
    </source>
</evidence>
<dbReference type="InterPro" id="IPR020845">
    <property type="entry name" value="AMP-binding_CS"/>
</dbReference>
<dbReference type="GO" id="GO:0016405">
    <property type="term" value="F:CoA-ligase activity"/>
    <property type="evidence" value="ECO:0007669"/>
    <property type="project" value="TreeGrafter"/>
</dbReference>